<dbReference type="InterPro" id="IPR025855">
    <property type="entry name" value="Replic_Relax"/>
</dbReference>
<dbReference type="RefSeq" id="WP_143093470.1">
    <property type="nucleotide sequence ID" value="NZ_FOJS01000053.1"/>
</dbReference>
<keyword evidence="2" id="KW-1185">Reference proteome</keyword>
<protein>
    <submittedName>
        <fullName evidence="1">Replication-relaxation</fullName>
    </submittedName>
</protein>
<accession>A0A1I0TS81</accession>
<dbReference type="Pfam" id="PF13814">
    <property type="entry name" value="Replic_Relax"/>
    <property type="match status" value="1"/>
</dbReference>
<gene>
    <name evidence="1" type="ORF">SAMN05192569_10532</name>
</gene>
<dbReference type="OrthoDB" id="2601083at2"/>
<sequence>MNTIQMSRQRQMAILSSLNKLGFMTRSQIQRLHNLGSDRNACRVLANMKEYLNSFRLEENVFYLNKKGREMVGSTKKVTRTAQVRHILMRNELYLYYGCPKAWNVEKEVLINGKAYIKPDVIFMIDDRLYFAEIDHTQTMSNNKRKIEKYVELKELGAFQRQYGYFPLLIWLTTNDAKRQLLQKACDDKGIETFILTLDEVK</sequence>
<evidence type="ECO:0000313" key="2">
    <source>
        <dbReference type="Proteomes" id="UP000198650"/>
    </source>
</evidence>
<dbReference type="AlphaFoldDB" id="A0A1I0TS81"/>
<name>A0A1I0TS81_9BACL</name>
<organism evidence="1 2">
    <name type="scientific">Parageobacillus thermantarcticus</name>
    <dbReference type="NCBI Taxonomy" id="186116"/>
    <lineage>
        <taxon>Bacteria</taxon>
        <taxon>Bacillati</taxon>
        <taxon>Bacillota</taxon>
        <taxon>Bacilli</taxon>
        <taxon>Bacillales</taxon>
        <taxon>Anoxybacillaceae</taxon>
        <taxon>Parageobacillus</taxon>
    </lineage>
</organism>
<dbReference type="EMBL" id="FOJS01000053">
    <property type="protein sequence ID" value="SFA54572.1"/>
    <property type="molecule type" value="Genomic_DNA"/>
</dbReference>
<dbReference type="Proteomes" id="UP000198650">
    <property type="component" value="Unassembled WGS sequence"/>
</dbReference>
<proteinExistence type="predicted"/>
<dbReference type="STRING" id="186116.SAMN05192569_10532"/>
<reference evidence="2" key="1">
    <citation type="submission" date="2016-10" db="EMBL/GenBank/DDBJ databases">
        <authorList>
            <person name="Varghese N."/>
            <person name="Submissions S."/>
        </authorList>
    </citation>
    <scope>NUCLEOTIDE SEQUENCE [LARGE SCALE GENOMIC DNA]</scope>
    <source>
        <strain evidence="2">M1</strain>
    </source>
</reference>
<evidence type="ECO:0000313" key="1">
    <source>
        <dbReference type="EMBL" id="SFA54572.1"/>
    </source>
</evidence>